<keyword evidence="2" id="KW-0547">Nucleotide-binding</keyword>
<dbReference type="GO" id="GO:0005524">
    <property type="term" value="F:ATP binding"/>
    <property type="evidence" value="ECO:0007669"/>
    <property type="project" value="UniProtKB-KW"/>
</dbReference>
<evidence type="ECO:0000256" key="1">
    <source>
        <dbReference type="ARBA" id="ARBA00008791"/>
    </source>
</evidence>
<dbReference type="KEGG" id="tcd:AAIA72_08545"/>
<comment type="similarity">
    <text evidence="1">Belongs to the universal stress protein A family.</text>
</comment>
<proteinExistence type="inferred from homology"/>
<organism evidence="5">
    <name type="scientific">Thermohahella caldifontis</name>
    <dbReference type="NCBI Taxonomy" id="3142973"/>
    <lineage>
        <taxon>Bacteria</taxon>
        <taxon>Pseudomonadati</taxon>
        <taxon>Pseudomonadota</taxon>
        <taxon>Gammaproteobacteria</taxon>
        <taxon>Oceanospirillales</taxon>
        <taxon>Hahellaceae</taxon>
        <taxon>Thermohahella</taxon>
    </lineage>
</organism>
<evidence type="ECO:0000313" key="5">
    <source>
        <dbReference type="EMBL" id="XDT70864.1"/>
    </source>
</evidence>
<dbReference type="PANTHER" id="PTHR46268:SF27">
    <property type="entry name" value="UNIVERSAL STRESS PROTEIN RV2623"/>
    <property type="match status" value="1"/>
</dbReference>
<protein>
    <submittedName>
        <fullName evidence="5">Universal stress protein</fullName>
    </submittedName>
</protein>
<reference evidence="5" key="1">
    <citation type="submission" date="2024-05" db="EMBL/GenBank/DDBJ databases">
        <title>Genome sequencing of novel strain.</title>
        <authorList>
            <person name="Ganbat D."/>
            <person name="Ganbat S."/>
            <person name="Lee S.-J."/>
        </authorList>
    </citation>
    <scope>NUCLEOTIDE SEQUENCE</scope>
    <source>
        <strain evidence="5">SMD15-11</strain>
    </source>
</reference>
<dbReference type="Pfam" id="PF00582">
    <property type="entry name" value="Usp"/>
    <property type="match status" value="1"/>
</dbReference>
<dbReference type="InterPro" id="IPR006016">
    <property type="entry name" value="UspA"/>
</dbReference>
<feature type="domain" description="UspA" evidence="4">
    <location>
        <begin position="5"/>
        <end position="159"/>
    </location>
</feature>
<dbReference type="Gene3D" id="3.40.50.620">
    <property type="entry name" value="HUPs"/>
    <property type="match status" value="1"/>
</dbReference>
<accession>A0AB39US40</accession>
<dbReference type="RefSeq" id="WP_369599905.1">
    <property type="nucleotide sequence ID" value="NZ_CP154858.1"/>
</dbReference>
<dbReference type="InterPro" id="IPR014729">
    <property type="entry name" value="Rossmann-like_a/b/a_fold"/>
</dbReference>
<dbReference type="PANTHER" id="PTHR46268">
    <property type="entry name" value="STRESS RESPONSE PROTEIN NHAX"/>
    <property type="match status" value="1"/>
</dbReference>
<dbReference type="SUPFAM" id="SSF52402">
    <property type="entry name" value="Adenine nucleotide alpha hydrolases-like"/>
    <property type="match status" value="1"/>
</dbReference>
<evidence type="ECO:0000256" key="2">
    <source>
        <dbReference type="ARBA" id="ARBA00022741"/>
    </source>
</evidence>
<evidence type="ECO:0000256" key="3">
    <source>
        <dbReference type="ARBA" id="ARBA00022840"/>
    </source>
</evidence>
<keyword evidence="3" id="KW-0067">ATP-binding</keyword>
<dbReference type="InterPro" id="IPR006015">
    <property type="entry name" value="Universal_stress_UspA"/>
</dbReference>
<evidence type="ECO:0000259" key="4">
    <source>
        <dbReference type="Pfam" id="PF00582"/>
    </source>
</evidence>
<name>A0AB39US40_9GAMM</name>
<dbReference type="CDD" id="cd00293">
    <property type="entry name" value="USP-like"/>
    <property type="match status" value="1"/>
</dbReference>
<gene>
    <name evidence="5" type="ORF">AAIA72_08545</name>
</gene>
<dbReference type="PRINTS" id="PR01438">
    <property type="entry name" value="UNVRSLSTRESS"/>
</dbReference>
<sequence length="162" mass="18412">MLTDIRKILFATTLERETRAVTEMAASLAVKYGAEVIMVHALEPLGNFGRAIVDSYISRELAEKIRTEGRQELMQEIETKVRTFFEEEMITDPAQQHLLREIIVREAMPEDLILQVADEQNVDLIVMGSHHRRGLSKVLMGSTARKVVELSTRPVLTVPLRD</sequence>
<dbReference type="EMBL" id="CP154858">
    <property type="protein sequence ID" value="XDT70864.1"/>
    <property type="molecule type" value="Genomic_DNA"/>
</dbReference>
<dbReference type="AlphaFoldDB" id="A0AB39US40"/>